<dbReference type="PANTHER" id="PTHR13464:SF0">
    <property type="entry name" value="SAP30-BINDING PROTEIN"/>
    <property type="match status" value="1"/>
</dbReference>
<dbReference type="PANTHER" id="PTHR13464">
    <property type="entry name" value="TRANSCRIPTIONAL REGULATOR PROTEIN HCNGP"/>
    <property type="match status" value="1"/>
</dbReference>
<evidence type="ECO:0000313" key="2">
    <source>
        <dbReference type="EMBL" id="EEC09317.1"/>
    </source>
</evidence>
<dbReference type="VEuPathDB" id="VectorBase:ISCP_012545"/>
<dbReference type="EMBL" id="DS775215">
    <property type="protein sequence ID" value="EEC09317.1"/>
    <property type="molecule type" value="Genomic_DNA"/>
</dbReference>
<feature type="compositionally biased region" description="Polar residues" evidence="1">
    <location>
        <begin position="1"/>
        <end position="18"/>
    </location>
</feature>
<dbReference type="Proteomes" id="UP000001555">
    <property type="component" value="Unassembled WGS sequence"/>
</dbReference>
<sequence>MNSEPSRPTALASLTETYTDSEGELDSDSDSNEPPAPAPRPIEPKPPSIDSTPSSQNGVPLVSYRAEEDDDDFGEDVIVADEDSISDLLSDVGRPAEPRTPVRPESPVSFHRCLLDHGPNRLFLPPEPPGRCSQTLQDKISKLYERKLRDGKDMNASIQTRKDFRNPSIYEKLIAYCGIDEMGTNYPPEVYDPHCWGPSSYYEELSKRQKEEMDRREKEKKTKVEFLTGTAKKPGAEAAEVAAGLKRKSKWDVGSVQTGGVMMPAQLKPATLVTPQVVPVSLPTGTKPTVISAFGTLPKKTKQ</sequence>
<dbReference type="VEuPathDB" id="VectorBase:ISCI019459"/>
<dbReference type="InterPro" id="IPR012479">
    <property type="entry name" value="SAP30BP"/>
</dbReference>
<dbReference type="EnsemblMetazoa" id="ISCW019459-RA">
    <property type="protein sequence ID" value="ISCW019459-PA"/>
    <property type="gene ID" value="ISCW019459"/>
</dbReference>
<proteinExistence type="evidence at protein level"/>
<feature type="compositionally biased region" description="Acidic residues" evidence="1">
    <location>
        <begin position="19"/>
        <end position="31"/>
    </location>
</feature>
<protein>
    <submittedName>
        <fullName evidence="2 3">SAP30-binding protein, putative</fullName>
    </submittedName>
</protein>
<keyword evidence="4" id="KW-1185">Reference proteome</keyword>
<accession>B7PRU5</accession>
<feature type="compositionally biased region" description="Pro residues" evidence="1">
    <location>
        <begin position="34"/>
        <end position="47"/>
    </location>
</feature>
<evidence type="ECO:0000313" key="4">
    <source>
        <dbReference type="Proteomes" id="UP000001555"/>
    </source>
</evidence>
<feature type="region of interest" description="Disordered" evidence="1">
    <location>
        <begin position="1"/>
        <end position="77"/>
    </location>
</feature>
<gene>
    <name evidence="3" type="primary">8030430</name>
    <name evidence="2" type="ORF">IscW_ISCW019459</name>
</gene>
<dbReference type="HOGENOM" id="CLU_053268_1_0_1"/>
<dbReference type="OrthoDB" id="1714508at2759"/>
<dbReference type="GO" id="GO:0005634">
    <property type="term" value="C:nucleus"/>
    <property type="evidence" value="ECO:0000318"/>
    <property type="project" value="GO_Central"/>
</dbReference>
<dbReference type="InParanoid" id="B7PRU5"/>
<reference evidence="3" key="2">
    <citation type="submission" date="2020-05" db="UniProtKB">
        <authorList>
            <consortium name="EnsemblMetazoa"/>
        </authorList>
    </citation>
    <scope>IDENTIFICATION</scope>
    <source>
        <strain evidence="3">wikel</strain>
    </source>
</reference>
<dbReference type="OMA" id="PVSFHRC"/>
<evidence type="ECO:0000313" key="3">
    <source>
        <dbReference type="EnsemblMetazoa" id="ISCW019459-PA"/>
    </source>
</evidence>
<dbReference type="PaxDb" id="6945-B7PRU5"/>
<dbReference type="GO" id="GO:0006355">
    <property type="term" value="P:regulation of DNA-templated transcription"/>
    <property type="evidence" value="ECO:0007669"/>
    <property type="project" value="InterPro"/>
</dbReference>
<feature type="compositionally biased region" description="Polar residues" evidence="1">
    <location>
        <begin position="49"/>
        <end position="58"/>
    </location>
</feature>
<dbReference type="AlphaFoldDB" id="B7PRU5"/>
<dbReference type="KEGG" id="isc:8030430"/>
<name>B7PRU5_IXOSC</name>
<dbReference type="Pfam" id="PF07818">
    <property type="entry name" value="HCNGP"/>
    <property type="match status" value="1"/>
</dbReference>
<organism>
    <name type="scientific">Ixodes scapularis</name>
    <name type="common">Black-legged tick</name>
    <name type="synonym">Deer tick</name>
    <dbReference type="NCBI Taxonomy" id="6945"/>
    <lineage>
        <taxon>Eukaryota</taxon>
        <taxon>Metazoa</taxon>
        <taxon>Ecdysozoa</taxon>
        <taxon>Arthropoda</taxon>
        <taxon>Chelicerata</taxon>
        <taxon>Arachnida</taxon>
        <taxon>Acari</taxon>
        <taxon>Parasitiformes</taxon>
        <taxon>Ixodida</taxon>
        <taxon>Ixodoidea</taxon>
        <taxon>Ixodidae</taxon>
        <taxon>Ixodinae</taxon>
        <taxon>Ixodes</taxon>
    </lineage>
</organism>
<evidence type="ECO:0000256" key="1">
    <source>
        <dbReference type="SAM" id="MobiDB-lite"/>
    </source>
</evidence>
<feature type="compositionally biased region" description="Acidic residues" evidence="1">
    <location>
        <begin position="67"/>
        <end position="77"/>
    </location>
</feature>
<evidence type="ECO:0007829" key="5">
    <source>
        <dbReference type="PeptideAtlas" id="B7PRU5"/>
    </source>
</evidence>
<dbReference type="EMBL" id="ABJB010848341">
    <property type="status" value="NOT_ANNOTATED_CDS"/>
    <property type="molecule type" value="Genomic_DNA"/>
</dbReference>
<keyword evidence="5" id="KW-1267">Proteomics identification</keyword>
<reference evidence="2 4" key="1">
    <citation type="submission" date="2008-03" db="EMBL/GenBank/DDBJ databases">
        <title>Annotation of Ixodes scapularis.</title>
        <authorList>
            <consortium name="Ixodes scapularis Genome Project Consortium"/>
            <person name="Caler E."/>
            <person name="Hannick L.I."/>
            <person name="Bidwell S."/>
            <person name="Joardar V."/>
            <person name="Thiagarajan M."/>
            <person name="Amedeo P."/>
            <person name="Galinsky K.J."/>
            <person name="Schobel S."/>
            <person name="Inman J."/>
            <person name="Hostetler J."/>
            <person name="Miller J."/>
            <person name="Hammond M."/>
            <person name="Megy K."/>
            <person name="Lawson D."/>
            <person name="Kodira C."/>
            <person name="Sutton G."/>
            <person name="Meyer J."/>
            <person name="Hill C.A."/>
            <person name="Birren B."/>
            <person name="Nene V."/>
            <person name="Collins F."/>
            <person name="Alarcon-Chaidez F."/>
            <person name="Wikel S."/>
            <person name="Strausberg R."/>
        </authorList>
    </citation>
    <scope>NUCLEOTIDE SEQUENCE [LARGE SCALE GENOMIC DNA]</scope>
    <source>
        <strain evidence="4">Wikel</strain>
        <strain evidence="2">Wikel colony</strain>
    </source>
</reference>
<dbReference type="VEuPathDB" id="VectorBase:ISCW019459"/>
<dbReference type="STRING" id="6945.B7PRU5"/>